<evidence type="ECO:0000259" key="1">
    <source>
        <dbReference type="Pfam" id="PF13271"/>
    </source>
</evidence>
<accession>A0A8B6CU54</accession>
<dbReference type="Pfam" id="PF13271">
    <property type="entry name" value="DUF4062"/>
    <property type="match status" value="1"/>
</dbReference>
<feature type="domain" description="DUF4062" evidence="1">
    <location>
        <begin position="26"/>
        <end position="121"/>
    </location>
</feature>
<evidence type="ECO:0000313" key="3">
    <source>
        <dbReference type="Proteomes" id="UP000596742"/>
    </source>
</evidence>
<dbReference type="InterPro" id="IPR052752">
    <property type="entry name" value="NACHT-WD_repeat"/>
</dbReference>
<reference evidence="2" key="1">
    <citation type="submission" date="2018-11" db="EMBL/GenBank/DDBJ databases">
        <authorList>
            <person name="Alioto T."/>
            <person name="Alioto T."/>
        </authorList>
    </citation>
    <scope>NUCLEOTIDE SEQUENCE</scope>
</reference>
<protein>
    <recommendedName>
        <fullName evidence="1">DUF4062 domain-containing protein</fullName>
    </recommendedName>
</protein>
<name>A0A8B6CU54_MYTGA</name>
<dbReference type="Proteomes" id="UP000596742">
    <property type="component" value="Unassembled WGS sequence"/>
</dbReference>
<dbReference type="InterPro" id="IPR025139">
    <property type="entry name" value="DUF4062"/>
</dbReference>
<dbReference type="EMBL" id="UYJE01002285">
    <property type="protein sequence ID" value="VDI09419.1"/>
    <property type="molecule type" value="Genomic_DNA"/>
</dbReference>
<organism evidence="2 3">
    <name type="scientific">Mytilus galloprovincialis</name>
    <name type="common">Mediterranean mussel</name>
    <dbReference type="NCBI Taxonomy" id="29158"/>
    <lineage>
        <taxon>Eukaryota</taxon>
        <taxon>Metazoa</taxon>
        <taxon>Spiralia</taxon>
        <taxon>Lophotrochozoa</taxon>
        <taxon>Mollusca</taxon>
        <taxon>Bivalvia</taxon>
        <taxon>Autobranchia</taxon>
        <taxon>Pteriomorphia</taxon>
        <taxon>Mytilida</taxon>
        <taxon>Mytiloidea</taxon>
        <taxon>Mytilidae</taxon>
        <taxon>Mytilinae</taxon>
        <taxon>Mytilus</taxon>
    </lineage>
</organism>
<gene>
    <name evidence="2" type="ORF">MGAL_10B005500</name>
</gene>
<dbReference type="PANTHER" id="PTHR19871:SF14">
    <property type="entry name" value="DUF4062 DOMAIN-CONTAINING PROTEIN"/>
    <property type="match status" value="1"/>
</dbReference>
<proteinExistence type="predicted"/>
<keyword evidence="3" id="KW-1185">Reference proteome</keyword>
<evidence type="ECO:0000313" key="2">
    <source>
        <dbReference type="EMBL" id="VDI09419.1"/>
    </source>
</evidence>
<dbReference type="AlphaFoldDB" id="A0A8B6CU54"/>
<sequence length="303" mass="34982">MDNSRKMSVLRGSLDNLPALNSRVVRIFISSTFTDTYEERNMLMEDVYPKIKAHCKEKHGLEFQVIDMRWGVPEEASDDHMSSLLCLQEIYNCQKVSTGPSFVTFLNQKHGYRPLPLTIVSSEYNLLVQTLIDSGEDSALLVKWYKEDLNAVPPVHVLQPISATIPDYKSKTPAEKWKEWQPIYNTLGQKLRLSSQICFENKKLNEEDKLKYFMSVTEEEIIAGLLKLPGNASEQCLCFIRLFEDIDLNDKVAPRFIDMVEIGKDDKSEKLRIIDEEAQKILEKLRDEKVANKIKDKKTSWSK</sequence>
<dbReference type="PANTHER" id="PTHR19871">
    <property type="entry name" value="BETA TRANSDUCIN-RELATED PROTEIN"/>
    <property type="match status" value="1"/>
</dbReference>
<comment type="caution">
    <text evidence="2">The sequence shown here is derived from an EMBL/GenBank/DDBJ whole genome shotgun (WGS) entry which is preliminary data.</text>
</comment>
<dbReference type="OrthoDB" id="2325716at2759"/>